<dbReference type="GeneID" id="20087013"/>
<evidence type="ECO:0000256" key="3">
    <source>
        <dbReference type="ARBA" id="ARBA00022801"/>
    </source>
</evidence>
<evidence type="ECO:0000256" key="1">
    <source>
        <dbReference type="ARBA" id="ARBA00011073"/>
    </source>
</evidence>
<evidence type="ECO:0000256" key="9">
    <source>
        <dbReference type="SAM" id="SignalP"/>
    </source>
</evidence>
<dbReference type="InterPro" id="IPR000209">
    <property type="entry name" value="Peptidase_S8/S53_dom"/>
</dbReference>
<dbReference type="GO" id="GO:0004252">
    <property type="term" value="F:serine-type endopeptidase activity"/>
    <property type="evidence" value="ECO:0007669"/>
    <property type="project" value="UniProtKB-UniRule"/>
</dbReference>
<dbReference type="STRING" id="157072.A0A024TT23"/>
<feature type="active site" description="Charge relay system" evidence="7">
    <location>
        <position position="346"/>
    </location>
</feature>
<evidence type="ECO:0000313" key="11">
    <source>
        <dbReference type="EMBL" id="ETV97164.1"/>
    </source>
</evidence>
<comment type="catalytic activity">
    <reaction evidence="5">
        <text>Hydrolysis of proteins with broad specificity for peptide bonds, and a preference for a large uncharged residue in P1. Hydrolyzes peptide amides.</text>
        <dbReference type="EC" id="3.4.21.62"/>
    </reaction>
</comment>
<dbReference type="Gene3D" id="2.60.120.380">
    <property type="match status" value="1"/>
</dbReference>
<keyword evidence="8" id="KW-0472">Membrane</keyword>
<evidence type="ECO:0000259" key="10">
    <source>
        <dbReference type="Pfam" id="PF00082"/>
    </source>
</evidence>
<dbReference type="OrthoDB" id="10256524at2759"/>
<protein>
    <recommendedName>
        <fullName evidence="6">subtilisin</fullName>
        <ecNumber evidence="6">3.4.21.62</ecNumber>
    </recommendedName>
</protein>
<dbReference type="InterPro" id="IPR034058">
    <property type="entry name" value="TagA/B/C/D_pept_dom"/>
</dbReference>
<evidence type="ECO:0000256" key="8">
    <source>
        <dbReference type="SAM" id="Phobius"/>
    </source>
</evidence>
<name>A0A024TT23_9STRA</name>
<dbReference type="Gene3D" id="3.40.50.200">
    <property type="entry name" value="Peptidase S8/S53 domain"/>
    <property type="match status" value="1"/>
</dbReference>
<dbReference type="CDD" id="cd04842">
    <property type="entry name" value="Peptidases_S8_Kp43_protease"/>
    <property type="match status" value="1"/>
</dbReference>
<keyword evidence="9" id="KW-0732">Signal</keyword>
<dbReference type="SUPFAM" id="SSF49785">
    <property type="entry name" value="Galactose-binding domain-like"/>
    <property type="match status" value="1"/>
</dbReference>
<dbReference type="PROSITE" id="PS51892">
    <property type="entry name" value="SUBTILASE"/>
    <property type="match status" value="1"/>
</dbReference>
<feature type="transmembrane region" description="Helical" evidence="8">
    <location>
        <begin position="856"/>
        <end position="873"/>
    </location>
</feature>
<keyword evidence="8" id="KW-1133">Transmembrane helix</keyword>
<accession>A0A024TT23</accession>
<feature type="signal peptide" evidence="9">
    <location>
        <begin position="1"/>
        <end position="17"/>
    </location>
</feature>
<dbReference type="PANTHER" id="PTHR43399:SF4">
    <property type="entry name" value="CELL WALL-ASSOCIATED PROTEASE"/>
    <property type="match status" value="1"/>
</dbReference>
<dbReference type="InterPro" id="IPR051048">
    <property type="entry name" value="Peptidase_S8/S53_subtilisin"/>
</dbReference>
<dbReference type="EC" id="3.4.21.62" evidence="6"/>
<sequence length="898" mass="96319">MLSTGFATAVVVQVVLASLVVAHMTFDTTLAWCEYHCNEFTLDHPTNCSTCRESLPRRLEDADTASFNLIACDTNNLHLNMTAQGVGLHQFWTQFQRAMEHALAGSSKLPLRSACDLSPQAPLSMAFTAEHATTSSPVLVYLNRSPHEHECIRAIHAMAVPSLSVMGRSNGVDQGHTSLLVHATSDQRTSMLALTCVGQVLAVPPLFKLSPLARSVHATFATTSPPVHIALLDGASIGAVLESLNAGLQNATGMSNLVHETDDGHLAVRRLRNFKTWATVIAFACRHPHVHYVTRAGVVETFDLPSARSASPSTTSSDNQISSIVGIDQVRARGILGNGVVVGISDSGLYLDHDQFDQPGPREFGAINSNARKVVLYEPMADTIDQSKTVTCGHGTHVSGILAGSSWSQQHPNVGVAPMAKIAFADIGTQNASCANNERVECPVELLTPPSAMDLLGKQVAAGAKIFSFSWGVQKDDYSKQAQNLDEFVFDNPDVLIVIAAGNGGDDGSRTISSPAGAKNVITVGASMSSMDSLLDKFRCPGLYNPHSIASFSSRGPTSDGRMKPDLVAPGELLWSARSEGPGSTLKTSALCPLQGTSQATPVVAGLAALTYEWLRDGWWHKGVCDAAVGMSRIPASLIKALLIHSSQGLERRLEHNKVNESCSSRKTLPLQYPDMNQGYGLPDMSKVANFGSTTANVAFWPNAVHPTTPSVAHGGKDLYRATLRPDQVIRATLVWTDPPGNLLATRMLQNDLDLFVTVRGARHVMVHPVAQRGVRKDSLNNVEMVQVTYDDLGRRMGSEAQTREMELEVHVVGASVLVQGPQPYALVTSVSPWTTHGPRSVPSSTLSASGYGENLWVFAGIGFALVIASLVHQIRQQSTKRRVVRLHSDGKVVYGST</sequence>
<dbReference type="InterPro" id="IPR015500">
    <property type="entry name" value="Peptidase_S8_subtilisin-rel"/>
</dbReference>
<comment type="similarity">
    <text evidence="1 7">Belongs to the peptidase S8 family.</text>
</comment>
<dbReference type="VEuPathDB" id="FungiDB:H310_09963"/>
<feature type="active site" description="Charge relay system" evidence="7">
    <location>
        <position position="598"/>
    </location>
</feature>
<dbReference type="EMBL" id="KI913974">
    <property type="protein sequence ID" value="ETV97164.1"/>
    <property type="molecule type" value="Genomic_DNA"/>
</dbReference>
<organism evidence="11">
    <name type="scientific">Aphanomyces invadans</name>
    <dbReference type="NCBI Taxonomy" id="157072"/>
    <lineage>
        <taxon>Eukaryota</taxon>
        <taxon>Sar</taxon>
        <taxon>Stramenopiles</taxon>
        <taxon>Oomycota</taxon>
        <taxon>Saprolegniomycetes</taxon>
        <taxon>Saprolegniales</taxon>
        <taxon>Verrucalvaceae</taxon>
        <taxon>Aphanomyces</taxon>
    </lineage>
</organism>
<evidence type="ECO:0000256" key="2">
    <source>
        <dbReference type="ARBA" id="ARBA00022670"/>
    </source>
</evidence>
<feature type="domain" description="Peptidase S8/S53" evidence="10">
    <location>
        <begin position="337"/>
        <end position="667"/>
    </location>
</feature>
<dbReference type="RefSeq" id="XP_008874410.1">
    <property type="nucleotide sequence ID" value="XM_008876188.1"/>
</dbReference>
<dbReference type="eggNOG" id="KOG4266">
    <property type="taxonomic scope" value="Eukaryota"/>
</dbReference>
<dbReference type="InterPro" id="IPR022398">
    <property type="entry name" value="Peptidase_S8_His-AS"/>
</dbReference>
<dbReference type="InterPro" id="IPR023828">
    <property type="entry name" value="Peptidase_S8_Ser-AS"/>
</dbReference>
<evidence type="ECO:0000256" key="6">
    <source>
        <dbReference type="ARBA" id="ARBA00023619"/>
    </source>
</evidence>
<keyword evidence="4 7" id="KW-0720">Serine protease</keyword>
<dbReference type="PROSITE" id="PS00137">
    <property type="entry name" value="SUBTILASE_HIS"/>
    <property type="match status" value="1"/>
</dbReference>
<dbReference type="PROSITE" id="PS00138">
    <property type="entry name" value="SUBTILASE_SER"/>
    <property type="match status" value="1"/>
</dbReference>
<dbReference type="Pfam" id="PF00082">
    <property type="entry name" value="Peptidase_S8"/>
    <property type="match status" value="1"/>
</dbReference>
<dbReference type="PRINTS" id="PR00723">
    <property type="entry name" value="SUBTILISIN"/>
</dbReference>
<feature type="chain" id="PRO_5001534620" description="subtilisin" evidence="9">
    <location>
        <begin position="18"/>
        <end position="898"/>
    </location>
</feature>
<dbReference type="AlphaFoldDB" id="A0A024TT23"/>
<dbReference type="SUPFAM" id="SSF52743">
    <property type="entry name" value="Subtilisin-like"/>
    <property type="match status" value="1"/>
</dbReference>
<evidence type="ECO:0000256" key="7">
    <source>
        <dbReference type="PROSITE-ProRule" id="PRU01240"/>
    </source>
</evidence>
<keyword evidence="2 7" id="KW-0645">Protease</keyword>
<dbReference type="GO" id="GO:0006508">
    <property type="term" value="P:proteolysis"/>
    <property type="evidence" value="ECO:0007669"/>
    <property type="project" value="UniProtKB-KW"/>
</dbReference>
<keyword evidence="8" id="KW-0812">Transmembrane</keyword>
<dbReference type="InterPro" id="IPR008979">
    <property type="entry name" value="Galactose-bd-like_sf"/>
</dbReference>
<reference evidence="11" key="1">
    <citation type="submission" date="2013-12" db="EMBL/GenBank/DDBJ databases">
        <title>The Genome Sequence of Aphanomyces invadans NJM9701.</title>
        <authorList>
            <consortium name="The Broad Institute Genomics Platform"/>
            <person name="Russ C."/>
            <person name="Tyler B."/>
            <person name="van West P."/>
            <person name="Dieguez-Uribeondo J."/>
            <person name="Young S.K."/>
            <person name="Zeng Q."/>
            <person name="Gargeya S."/>
            <person name="Fitzgerald M."/>
            <person name="Abouelleil A."/>
            <person name="Alvarado L."/>
            <person name="Chapman S.B."/>
            <person name="Gainer-Dewar J."/>
            <person name="Goldberg J."/>
            <person name="Griggs A."/>
            <person name="Gujja S."/>
            <person name="Hansen M."/>
            <person name="Howarth C."/>
            <person name="Imamovic A."/>
            <person name="Ireland A."/>
            <person name="Larimer J."/>
            <person name="McCowan C."/>
            <person name="Murphy C."/>
            <person name="Pearson M."/>
            <person name="Poon T.W."/>
            <person name="Priest M."/>
            <person name="Roberts A."/>
            <person name="Saif S."/>
            <person name="Shea T."/>
            <person name="Sykes S."/>
            <person name="Wortman J."/>
            <person name="Nusbaum C."/>
            <person name="Birren B."/>
        </authorList>
    </citation>
    <scope>NUCLEOTIDE SEQUENCE [LARGE SCALE GENOMIC DNA]</scope>
    <source>
        <strain evidence="11">NJM9701</strain>
    </source>
</reference>
<dbReference type="InterPro" id="IPR036852">
    <property type="entry name" value="Peptidase_S8/S53_dom_sf"/>
</dbReference>
<evidence type="ECO:0000256" key="5">
    <source>
        <dbReference type="ARBA" id="ARBA00023529"/>
    </source>
</evidence>
<proteinExistence type="inferred from homology"/>
<gene>
    <name evidence="11" type="ORF">H310_09963</name>
</gene>
<dbReference type="PANTHER" id="PTHR43399">
    <property type="entry name" value="SUBTILISIN-RELATED"/>
    <property type="match status" value="1"/>
</dbReference>
<keyword evidence="3 7" id="KW-0378">Hydrolase</keyword>
<evidence type="ECO:0000256" key="4">
    <source>
        <dbReference type="ARBA" id="ARBA00022825"/>
    </source>
</evidence>
<feature type="active site" description="Charge relay system" evidence="7">
    <location>
        <position position="394"/>
    </location>
</feature>